<dbReference type="Pfam" id="PF20237">
    <property type="entry name" value="DUF6594"/>
    <property type="match status" value="1"/>
</dbReference>
<evidence type="ECO:0000313" key="5">
    <source>
        <dbReference type="Proteomes" id="UP000774617"/>
    </source>
</evidence>
<name>A0ABQ8FSL4_9PEZI</name>
<accession>A0ABQ8FSL4</accession>
<evidence type="ECO:0000313" key="4">
    <source>
        <dbReference type="EMBL" id="KAH7021780.1"/>
    </source>
</evidence>
<dbReference type="Proteomes" id="UP000774617">
    <property type="component" value="Unassembled WGS sequence"/>
</dbReference>
<protein>
    <recommendedName>
        <fullName evidence="3">DUF6594 domain-containing protein</fullName>
    </recommendedName>
</protein>
<feature type="non-terminal residue" evidence="4">
    <location>
        <position position="1"/>
    </location>
</feature>
<keyword evidence="2" id="KW-0812">Transmembrane</keyword>
<feature type="transmembrane region" description="Helical" evidence="2">
    <location>
        <begin position="214"/>
        <end position="235"/>
    </location>
</feature>
<feature type="domain" description="DUF6594" evidence="3">
    <location>
        <begin position="2"/>
        <end position="282"/>
    </location>
</feature>
<dbReference type="PANTHER" id="PTHR34502">
    <property type="entry name" value="DUF6594 DOMAIN-CONTAINING PROTEIN-RELATED"/>
    <property type="match status" value="1"/>
</dbReference>
<sequence length="289" mass="33234">GYPKLAAWINSDENFLMCRRYGFLHTRVLLYRQDELRELEQDLLELDEEDKDTAPQMLTSRELDDRRPNKERRDLIQKIDDKLKEYDDIVVRARNMASLPQVTPRNFKSLYNYMHNDSPLCANEEKFIEYEQDFVALVDPQEGGSFDAFLEDWFIPFLPRRVARVSLTRAKSCQWVRSGNANAHMQAMFSDAAQRISTSDKHVKLYSKLRIDTFARILITIMAVALLMAPVVVLFSNEESGTVKIVVILAFTLGFSAALSVFTKAKRHEVFAATAAYCAVLVVFLGNFQ</sequence>
<gene>
    <name evidence="4" type="ORF">B0J12DRAFT_585630</name>
</gene>
<evidence type="ECO:0000256" key="1">
    <source>
        <dbReference type="SAM" id="MobiDB-lite"/>
    </source>
</evidence>
<keyword evidence="5" id="KW-1185">Reference proteome</keyword>
<organism evidence="4 5">
    <name type="scientific">Macrophomina phaseolina</name>
    <dbReference type="NCBI Taxonomy" id="35725"/>
    <lineage>
        <taxon>Eukaryota</taxon>
        <taxon>Fungi</taxon>
        <taxon>Dikarya</taxon>
        <taxon>Ascomycota</taxon>
        <taxon>Pezizomycotina</taxon>
        <taxon>Dothideomycetes</taxon>
        <taxon>Dothideomycetes incertae sedis</taxon>
        <taxon>Botryosphaeriales</taxon>
        <taxon>Botryosphaeriaceae</taxon>
        <taxon>Macrophomina</taxon>
    </lineage>
</organism>
<dbReference type="EMBL" id="JAGTJR010000063">
    <property type="protein sequence ID" value="KAH7021780.1"/>
    <property type="molecule type" value="Genomic_DNA"/>
</dbReference>
<feature type="region of interest" description="Disordered" evidence="1">
    <location>
        <begin position="47"/>
        <end position="69"/>
    </location>
</feature>
<dbReference type="PANTHER" id="PTHR34502:SF3">
    <property type="entry name" value="DUF6594 DOMAIN-CONTAINING PROTEIN"/>
    <property type="match status" value="1"/>
</dbReference>
<keyword evidence="2" id="KW-0472">Membrane</keyword>
<comment type="caution">
    <text evidence="4">The sequence shown here is derived from an EMBL/GenBank/DDBJ whole genome shotgun (WGS) entry which is preliminary data.</text>
</comment>
<dbReference type="InterPro" id="IPR046529">
    <property type="entry name" value="DUF6594"/>
</dbReference>
<keyword evidence="2" id="KW-1133">Transmembrane helix</keyword>
<reference evidence="4 5" key="1">
    <citation type="journal article" date="2021" name="Nat. Commun.">
        <title>Genetic determinants of endophytism in the Arabidopsis root mycobiome.</title>
        <authorList>
            <person name="Mesny F."/>
            <person name="Miyauchi S."/>
            <person name="Thiergart T."/>
            <person name="Pickel B."/>
            <person name="Atanasova L."/>
            <person name="Karlsson M."/>
            <person name="Huettel B."/>
            <person name="Barry K.W."/>
            <person name="Haridas S."/>
            <person name="Chen C."/>
            <person name="Bauer D."/>
            <person name="Andreopoulos W."/>
            <person name="Pangilinan J."/>
            <person name="LaButti K."/>
            <person name="Riley R."/>
            <person name="Lipzen A."/>
            <person name="Clum A."/>
            <person name="Drula E."/>
            <person name="Henrissat B."/>
            <person name="Kohler A."/>
            <person name="Grigoriev I.V."/>
            <person name="Martin F.M."/>
            <person name="Hacquard S."/>
        </authorList>
    </citation>
    <scope>NUCLEOTIDE SEQUENCE [LARGE SCALE GENOMIC DNA]</scope>
    <source>
        <strain evidence="4 5">MPI-SDFR-AT-0080</strain>
    </source>
</reference>
<feature type="transmembrane region" description="Helical" evidence="2">
    <location>
        <begin position="241"/>
        <end position="263"/>
    </location>
</feature>
<evidence type="ECO:0000259" key="3">
    <source>
        <dbReference type="Pfam" id="PF20237"/>
    </source>
</evidence>
<feature type="transmembrane region" description="Helical" evidence="2">
    <location>
        <begin position="270"/>
        <end position="288"/>
    </location>
</feature>
<proteinExistence type="predicted"/>
<evidence type="ECO:0000256" key="2">
    <source>
        <dbReference type="SAM" id="Phobius"/>
    </source>
</evidence>